<dbReference type="OrthoDB" id="4745173at2"/>
<feature type="domain" description="Bacterial CdiA-CT RNAse A" evidence="2">
    <location>
        <begin position="189"/>
        <end position="295"/>
    </location>
</feature>
<dbReference type="RefSeq" id="WP_133057701.1">
    <property type="nucleotide sequence ID" value="NZ_AP022612.1"/>
</dbReference>
<gene>
    <name evidence="3" type="ORF">MCNF_30890</name>
</gene>
<dbReference type="Proteomes" id="UP000466931">
    <property type="component" value="Chromosome"/>
</dbReference>
<evidence type="ECO:0000256" key="1">
    <source>
        <dbReference type="SAM" id="MobiDB-lite"/>
    </source>
</evidence>
<dbReference type="Pfam" id="PF18431">
    <property type="entry name" value="RNAse_A_bac"/>
    <property type="match status" value="1"/>
</dbReference>
<keyword evidence="4" id="KW-1185">Reference proteome</keyword>
<feature type="compositionally biased region" description="Polar residues" evidence="1">
    <location>
        <begin position="140"/>
        <end position="160"/>
    </location>
</feature>
<feature type="region of interest" description="Disordered" evidence="1">
    <location>
        <begin position="133"/>
        <end position="160"/>
    </location>
</feature>
<evidence type="ECO:0000313" key="3">
    <source>
        <dbReference type="EMBL" id="BBZ34484.1"/>
    </source>
</evidence>
<dbReference type="InterPro" id="IPR041436">
    <property type="entry name" value="RNAse_A_bac"/>
</dbReference>
<sequence>MALNPTMPQPDPVPQPAPGFVDGFRDRWFANEAFAKSLFGTGDSKSPGVLESWQALLGGLQETISDPVGAVKDEIDRALNSPSAAYYLGEWAADGTQSAGSAVVFGPETFAARAALGGLTHETLDSTTSVAKPAMAMDGGSTSRAYPDTPTSDANTSVPDHSTADIGYVVPYGVEDTGALLTASENAGGHLIERHVGRTFDDLSARLDSTKLGTASSFNNLDEAAAAVGSVLQRHQQEIAEWLSSGADLYLRLDAPFNGGSVLVRGDTEAVPGTGVKVVLKGDGNGGWYVLTGFPTP</sequence>
<accession>A0A7I7XZD1</accession>
<reference evidence="3" key="2">
    <citation type="submission" date="2020-02" db="EMBL/GenBank/DDBJ databases">
        <authorList>
            <person name="Matsumoto Y."/>
            <person name="Motooka D."/>
            <person name="Nakamura S."/>
        </authorList>
    </citation>
    <scope>NUCLEOTIDE SEQUENCE</scope>
    <source>
        <strain evidence="3">JCM 13671</strain>
    </source>
</reference>
<evidence type="ECO:0000259" key="2">
    <source>
        <dbReference type="Pfam" id="PF18431"/>
    </source>
</evidence>
<reference evidence="3" key="1">
    <citation type="journal article" date="2019" name="Emerg. Microbes Infect.">
        <title>Comprehensive subspecies identification of 175 nontuberculous mycobacteria species based on 7547 genomic profiles.</title>
        <authorList>
            <person name="Matsumoto Y."/>
            <person name="Kinjo T."/>
            <person name="Motooka D."/>
            <person name="Nabeya D."/>
            <person name="Jung N."/>
            <person name="Uechi K."/>
            <person name="Horii T."/>
            <person name="Iida T."/>
            <person name="Fujita J."/>
            <person name="Nakamura S."/>
        </authorList>
    </citation>
    <scope>NUCLEOTIDE SEQUENCE [LARGE SCALE GENOMIC DNA]</scope>
    <source>
        <strain evidence="3">JCM 13671</strain>
    </source>
</reference>
<proteinExistence type="predicted"/>
<dbReference type="CDD" id="cd20684">
    <property type="entry name" value="CdiA-CT_Yk_RNaseA-like"/>
    <property type="match status" value="1"/>
</dbReference>
<evidence type="ECO:0000313" key="4">
    <source>
        <dbReference type="Proteomes" id="UP000466931"/>
    </source>
</evidence>
<name>A0A7I7XZD1_9MYCO</name>
<dbReference type="AlphaFoldDB" id="A0A7I7XZD1"/>
<protein>
    <recommendedName>
        <fullName evidence="2">Bacterial CdiA-CT RNAse A domain-containing protein</fullName>
    </recommendedName>
</protein>
<dbReference type="EMBL" id="AP022612">
    <property type="protein sequence ID" value="BBZ34484.1"/>
    <property type="molecule type" value="Genomic_DNA"/>
</dbReference>
<organism evidence="3 4">
    <name type="scientific">Mycolicibacterium confluentis</name>
    <dbReference type="NCBI Taxonomy" id="28047"/>
    <lineage>
        <taxon>Bacteria</taxon>
        <taxon>Bacillati</taxon>
        <taxon>Actinomycetota</taxon>
        <taxon>Actinomycetes</taxon>
        <taxon>Mycobacteriales</taxon>
        <taxon>Mycobacteriaceae</taxon>
        <taxon>Mycolicibacterium</taxon>
    </lineage>
</organism>